<organism evidence="2 3">
    <name type="scientific">Sphingomicrobium clamense</name>
    <dbReference type="NCBI Taxonomy" id="2851013"/>
    <lineage>
        <taxon>Bacteria</taxon>
        <taxon>Pseudomonadati</taxon>
        <taxon>Pseudomonadota</taxon>
        <taxon>Alphaproteobacteria</taxon>
        <taxon>Sphingomonadales</taxon>
        <taxon>Sphingomonadaceae</taxon>
        <taxon>Sphingomicrobium</taxon>
    </lineage>
</organism>
<proteinExistence type="predicted"/>
<dbReference type="RefSeq" id="WP_218632058.1">
    <property type="nucleotide sequence ID" value="NZ_JAHVAH010000001.1"/>
</dbReference>
<dbReference type="PANTHER" id="PTHR46832">
    <property type="entry name" value="5'-METHYLTHIOADENOSINE/S-ADENOSYLHOMOCYSTEINE NUCLEOSIDASE"/>
    <property type="match status" value="1"/>
</dbReference>
<evidence type="ECO:0000313" key="3">
    <source>
        <dbReference type="Proteomes" id="UP000698028"/>
    </source>
</evidence>
<dbReference type="PANTHER" id="PTHR46832:SF1">
    <property type="entry name" value="5'-METHYLTHIOADENOSINE_S-ADENOSYLHOMOCYSTEINE NUCLEOSIDASE"/>
    <property type="match status" value="1"/>
</dbReference>
<comment type="caution">
    <text evidence="2">The sequence shown here is derived from an EMBL/GenBank/DDBJ whole genome shotgun (WGS) entry which is preliminary data.</text>
</comment>
<gene>
    <name evidence="2" type="ORF">KTQ36_01780</name>
</gene>
<sequence length="226" mass="23922">MTEPKLGGGKPQRVGLISGLLEEAQAFRPGQGEVDSNRPFYCRHDGDFTVACSGIGKVNASIAAACLIDHGCDLLVSLGVAGRLCEGALGPHWIVEAVQHDYGARRPNEFARYCAGSLPFGDSELEAYTSIDDPGLGLPKARILTGDCFLEDEAQAVELGQTLDGELIDMETGAIAQVAYMFGVPWAGIRSVSDAADVGSVADFQRNLDRAAREAAIAADRLLKLL</sequence>
<dbReference type="Pfam" id="PF01048">
    <property type="entry name" value="PNP_UDP_1"/>
    <property type="match status" value="1"/>
</dbReference>
<name>A0ABS6V3A6_9SPHN</name>
<dbReference type="InterPro" id="IPR000845">
    <property type="entry name" value="Nucleoside_phosphorylase_d"/>
</dbReference>
<keyword evidence="3" id="KW-1185">Reference proteome</keyword>
<accession>A0ABS6V3A6</accession>
<dbReference type="Proteomes" id="UP000698028">
    <property type="component" value="Unassembled WGS sequence"/>
</dbReference>
<evidence type="ECO:0000259" key="1">
    <source>
        <dbReference type="Pfam" id="PF01048"/>
    </source>
</evidence>
<reference evidence="2 3" key="1">
    <citation type="submission" date="2021-07" db="EMBL/GenBank/DDBJ databases">
        <title>The draft genome sequence of Sphingomicrobium sp. B8.</title>
        <authorList>
            <person name="Mu L."/>
        </authorList>
    </citation>
    <scope>NUCLEOTIDE SEQUENCE [LARGE SCALE GENOMIC DNA]</scope>
    <source>
        <strain evidence="2 3">B8</strain>
    </source>
</reference>
<protein>
    <submittedName>
        <fullName evidence="2">5'-methylthioadenosine/S-adenosylhomocysteine nucleosidase</fullName>
    </submittedName>
</protein>
<evidence type="ECO:0000313" key="2">
    <source>
        <dbReference type="EMBL" id="MBW0144024.1"/>
    </source>
</evidence>
<feature type="domain" description="Nucleoside phosphorylase" evidence="1">
    <location>
        <begin position="13"/>
        <end position="224"/>
    </location>
</feature>
<dbReference type="CDD" id="cd09008">
    <property type="entry name" value="MTAN"/>
    <property type="match status" value="1"/>
</dbReference>
<dbReference type="EMBL" id="JAHVAH010000001">
    <property type="protein sequence ID" value="MBW0144024.1"/>
    <property type="molecule type" value="Genomic_DNA"/>
</dbReference>